<proteinExistence type="predicted"/>
<dbReference type="Proteomes" id="UP000271098">
    <property type="component" value="Unassembled WGS sequence"/>
</dbReference>
<name>A0A183DLX5_9BILA</name>
<accession>A0A183DLX5</accession>
<evidence type="ECO:0000313" key="2">
    <source>
        <dbReference type="Proteomes" id="UP000271098"/>
    </source>
</evidence>
<organism evidence="3">
    <name type="scientific">Gongylonema pulchrum</name>
    <dbReference type="NCBI Taxonomy" id="637853"/>
    <lineage>
        <taxon>Eukaryota</taxon>
        <taxon>Metazoa</taxon>
        <taxon>Ecdysozoa</taxon>
        <taxon>Nematoda</taxon>
        <taxon>Chromadorea</taxon>
        <taxon>Rhabditida</taxon>
        <taxon>Spirurina</taxon>
        <taxon>Spiruromorpha</taxon>
        <taxon>Spiruroidea</taxon>
        <taxon>Gongylonematidae</taxon>
        <taxon>Gongylonema</taxon>
    </lineage>
</organism>
<reference evidence="1 2" key="2">
    <citation type="submission" date="2018-11" db="EMBL/GenBank/DDBJ databases">
        <authorList>
            <consortium name="Pathogen Informatics"/>
        </authorList>
    </citation>
    <scope>NUCLEOTIDE SEQUENCE [LARGE SCALE GENOMIC DNA]</scope>
</reference>
<protein>
    <submittedName>
        <fullName evidence="1 3">Uncharacterized protein</fullName>
    </submittedName>
</protein>
<evidence type="ECO:0000313" key="1">
    <source>
        <dbReference type="EMBL" id="VDK76428.1"/>
    </source>
</evidence>
<evidence type="ECO:0000313" key="3">
    <source>
        <dbReference type="WBParaSite" id="GPUH_0000972701-mRNA-1"/>
    </source>
</evidence>
<sequence>MPLNRHGQLLYDRNQKLSYFYHFNNFSDGGSVRRRMENNDEMDRTTYLFSRFGTHCVHKSPPFITGLLALLYV</sequence>
<reference evidence="3" key="1">
    <citation type="submission" date="2016-06" db="UniProtKB">
        <authorList>
            <consortium name="WormBaseParasite"/>
        </authorList>
    </citation>
    <scope>IDENTIFICATION</scope>
</reference>
<dbReference type="WBParaSite" id="GPUH_0000972701-mRNA-1">
    <property type="protein sequence ID" value="GPUH_0000972701-mRNA-1"/>
    <property type="gene ID" value="GPUH_0000972701"/>
</dbReference>
<gene>
    <name evidence="1" type="ORF">GPUH_LOCUS9719</name>
</gene>
<dbReference type="AlphaFoldDB" id="A0A183DLX5"/>
<dbReference type="EMBL" id="UYRT01033222">
    <property type="protein sequence ID" value="VDK76428.1"/>
    <property type="molecule type" value="Genomic_DNA"/>
</dbReference>
<keyword evidence="2" id="KW-1185">Reference proteome</keyword>